<evidence type="ECO:0000259" key="1">
    <source>
        <dbReference type="Pfam" id="PF07238"/>
    </source>
</evidence>
<organism evidence="2 3">
    <name type="scientific">Blastopirellula marina</name>
    <dbReference type="NCBI Taxonomy" id="124"/>
    <lineage>
        <taxon>Bacteria</taxon>
        <taxon>Pseudomonadati</taxon>
        <taxon>Planctomycetota</taxon>
        <taxon>Planctomycetia</taxon>
        <taxon>Pirellulales</taxon>
        <taxon>Pirellulaceae</taxon>
        <taxon>Blastopirellula</taxon>
    </lineage>
</organism>
<dbReference type="GO" id="GO:0035438">
    <property type="term" value="F:cyclic-di-GMP binding"/>
    <property type="evidence" value="ECO:0007669"/>
    <property type="project" value="InterPro"/>
</dbReference>
<protein>
    <recommendedName>
        <fullName evidence="1">PilZ domain-containing protein</fullName>
    </recommendedName>
</protein>
<feature type="domain" description="PilZ" evidence="1">
    <location>
        <begin position="70"/>
        <end position="122"/>
    </location>
</feature>
<proteinExistence type="predicted"/>
<dbReference type="InterPro" id="IPR009875">
    <property type="entry name" value="PilZ_domain"/>
</dbReference>
<evidence type="ECO:0000313" key="3">
    <source>
        <dbReference type="Proteomes" id="UP000239388"/>
    </source>
</evidence>
<gene>
    <name evidence="2" type="ORF">C5Y98_23070</name>
</gene>
<evidence type="ECO:0000313" key="2">
    <source>
        <dbReference type="EMBL" id="PQO28669.1"/>
    </source>
</evidence>
<name>A0A2S8F931_9BACT</name>
<accession>A0A2S8F931</accession>
<comment type="caution">
    <text evidence="2">The sequence shown here is derived from an EMBL/GenBank/DDBJ whole genome shotgun (WGS) entry which is preliminary data.</text>
</comment>
<dbReference type="Proteomes" id="UP000239388">
    <property type="component" value="Unassembled WGS sequence"/>
</dbReference>
<reference evidence="2 3" key="1">
    <citation type="submission" date="2018-02" db="EMBL/GenBank/DDBJ databases">
        <title>Comparative genomes isolates from brazilian mangrove.</title>
        <authorList>
            <person name="Araujo J.E."/>
            <person name="Taketani R.G."/>
            <person name="Silva M.C.P."/>
            <person name="Loureco M.V."/>
            <person name="Andreote F.D."/>
        </authorList>
    </citation>
    <scope>NUCLEOTIDE SEQUENCE [LARGE SCALE GENOMIC DNA]</scope>
    <source>
        <strain evidence="2 3">NAP PRIS-MGV</strain>
    </source>
</reference>
<sequence>MLETTYSQKMKLLLDRLRCRIKLPEQFAELEHRRGVLPAEALDMRRKARVYCPGKLIVESFATLPAIPRNHQYVVGYSVDISETGIRFLHDTELYPGERVTLWTSAQRITCTVIRCRRLNECCYEIGASLVDEDIALEDPQDVSQPEQETHGNKEFMN</sequence>
<dbReference type="Pfam" id="PF07238">
    <property type="entry name" value="PilZ"/>
    <property type="match status" value="1"/>
</dbReference>
<dbReference type="EMBL" id="PUIB01000024">
    <property type="protein sequence ID" value="PQO28669.1"/>
    <property type="molecule type" value="Genomic_DNA"/>
</dbReference>
<dbReference type="AlphaFoldDB" id="A0A2S8F931"/>